<dbReference type="GO" id="GO:0003677">
    <property type="term" value="F:DNA binding"/>
    <property type="evidence" value="ECO:0007669"/>
    <property type="project" value="UniProtKB-KW"/>
</dbReference>
<dbReference type="Gene3D" id="1.10.260.40">
    <property type="entry name" value="lambda repressor-like DNA-binding domains"/>
    <property type="match status" value="1"/>
</dbReference>
<dbReference type="STRING" id="237679.SAMN04488072_10448"/>
<protein>
    <submittedName>
        <fullName evidence="3">Transcriptional regulator, XRE family with cupin sensor</fullName>
    </submittedName>
</protein>
<dbReference type="PANTHER" id="PTHR46797:SF1">
    <property type="entry name" value="METHYLPHOSPHONATE SYNTHASE"/>
    <property type="match status" value="1"/>
</dbReference>
<dbReference type="PROSITE" id="PS50943">
    <property type="entry name" value="HTH_CROC1"/>
    <property type="match status" value="1"/>
</dbReference>
<dbReference type="InterPro" id="IPR011051">
    <property type="entry name" value="RmlC_Cupin_sf"/>
</dbReference>
<dbReference type="CDD" id="cd00093">
    <property type="entry name" value="HTH_XRE"/>
    <property type="match status" value="1"/>
</dbReference>
<dbReference type="SUPFAM" id="SSF47413">
    <property type="entry name" value="lambda repressor-like DNA-binding domains"/>
    <property type="match status" value="1"/>
</dbReference>
<dbReference type="InterPro" id="IPR001387">
    <property type="entry name" value="Cro/C1-type_HTH"/>
</dbReference>
<sequence>MSIGILSVKRNPARYQRIQPSTIFCCHNGKIHLSYDKEHCTCAGRKERVTIDLRNIGQKLKRARLKSKYTQQQIADQCGISKSLLSKIENGQTSSAVATLSKISEALDVPLSWVLDGHPETDLVLLPKADRRISADDENMGYSFELLANRSRFSRIEPTIVHVTPKDFNVRHEPYTHSQDEFIYIVEGAIELYYDGQKHYMEKGDTSYFKGVKPHLFIPVDNDGAKVLTVFIDE</sequence>
<dbReference type="InterPro" id="IPR013096">
    <property type="entry name" value="Cupin_2"/>
</dbReference>
<dbReference type="EMBL" id="FOJW01000004">
    <property type="protein sequence ID" value="SFA94204.1"/>
    <property type="molecule type" value="Genomic_DNA"/>
</dbReference>
<proteinExistence type="predicted"/>
<dbReference type="AlphaFoldDB" id="A0A1I0X055"/>
<evidence type="ECO:0000313" key="4">
    <source>
        <dbReference type="Proteomes" id="UP000198642"/>
    </source>
</evidence>
<dbReference type="InterPro" id="IPR010982">
    <property type="entry name" value="Lambda_DNA-bd_dom_sf"/>
</dbReference>
<feature type="domain" description="HTH cro/C1-type" evidence="2">
    <location>
        <begin position="60"/>
        <end position="114"/>
    </location>
</feature>
<dbReference type="InterPro" id="IPR050807">
    <property type="entry name" value="TransReg_Diox_bact_type"/>
</dbReference>
<keyword evidence="1" id="KW-0238">DNA-binding</keyword>
<dbReference type="RefSeq" id="WP_244535680.1">
    <property type="nucleotide sequence ID" value="NZ_FOJW01000004.1"/>
</dbReference>
<dbReference type="Pfam" id="PF07883">
    <property type="entry name" value="Cupin_2"/>
    <property type="match status" value="1"/>
</dbReference>
<dbReference type="CDD" id="cd02209">
    <property type="entry name" value="cupin_XRE_C"/>
    <property type="match status" value="1"/>
</dbReference>
<dbReference type="GO" id="GO:0005829">
    <property type="term" value="C:cytosol"/>
    <property type="evidence" value="ECO:0007669"/>
    <property type="project" value="TreeGrafter"/>
</dbReference>
<reference evidence="3 4" key="1">
    <citation type="submission" date="2016-10" db="EMBL/GenBank/DDBJ databases">
        <authorList>
            <person name="de Groot N.N."/>
        </authorList>
    </citation>
    <scope>NUCLEOTIDE SEQUENCE [LARGE SCALE GENOMIC DNA]</scope>
    <source>
        <strain evidence="3 4">CGMCC 1.3702</strain>
    </source>
</reference>
<dbReference type="Gene3D" id="2.60.120.10">
    <property type="entry name" value="Jelly Rolls"/>
    <property type="match status" value="1"/>
</dbReference>
<dbReference type="InterPro" id="IPR014710">
    <property type="entry name" value="RmlC-like_jellyroll"/>
</dbReference>
<keyword evidence="4" id="KW-1185">Reference proteome</keyword>
<accession>A0A1I0X055</accession>
<name>A0A1I0X055_9BACI</name>
<dbReference type="Proteomes" id="UP000198642">
    <property type="component" value="Unassembled WGS sequence"/>
</dbReference>
<evidence type="ECO:0000256" key="1">
    <source>
        <dbReference type="ARBA" id="ARBA00023125"/>
    </source>
</evidence>
<gene>
    <name evidence="3" type="ORF">SAMN04488072_10448</name>
</gene>
<dbReference type="GO" id="GO:0003700">
    <property type="term" value="F:DNA-binding transcription factor activity"/>
    <property type="evidence" value="ECO:0007669"/>
    <property type="project" value="TreeGrafter"/>
</dbReference>
<evidence type="ECO:0000259" key="2">
    <source>
        <dbReference type="PROSITE" id="PS50943"/>
    </source>
</evidence>
<dbReference type="PANTHER" id="PTHR46797">
    <property type="entry name" value="HTH-TYPE TRANSCRIPTIONAL REGULATOR"/>
    <property type="match status" value="1"/>
</dbReference>
<dbReference type="SMART" id="SM00530">
    <property type="entry name" value="HTH_XRE"/>
    <property type="match status" value="1"/>
</dbReference>
<dbReference type="Pfam" id="PF01381">
    <property type="entry name" value="HTH_3"/>
    <property type="match status" value="1"/>
</dbReference>
<evidence type="ECO:0000313" key="3">
    <source>
        <dbReference type="EMBL" id="SFA94204.1"/>
    </source>
</evidence>
<dbReference type="SUPFAM" id="SSF51182">
    <property type="entry name" value="RmlC-like cupins"/>
    <property type="match status" value="1"/>
</dbReference>
<organism evidence="3 4">
    <name type="scientific">Lentibacillus halodurans</name>
    <dbReference type="NCBI Taxonomy" id="237679"/>
    <lineage>
        <taxon>Bacteria</taxon>
        <taxon>Bacillati</taxon>
        <taxon>Bacillota</taxon>
        <taxon>Bacilli</taxon>
        <taxon>Bacillales</taxon>
        <taxon>Bacillaceae</taxon>
        <taxon>Lentibacillus</taxon>
    </lineage>
</organism>